<accession>A0A2Z4GFX7</accession>
<dbReference type="Proteomes" id="UP000249873">
    <property type="component" value="Chromosome"/>
</dbReference>
<keyword evidence="3" id="KW-1185">Reference proteome</keyword>
<keyword evidence="1" id="KW-1133">Transmembrane helix</keyword>
<feature type="transmembrane region" description="Helical" evidence="1">
    <location>
        <begin position="61"/>
        <end position="84"/>
    </location>
</feature>
<reference evidence="2 3" key="1">
    <citation type="submission" date="2018-05" db="EMBL/GenBank/DDBJ databases">
        <title>Complete genome sequence of Arcticibacterium luteifluviistationis SM1504T, a cytophagaceae bacterium isolated from Arctic surface seawater.</title>
        <authorList>
            <person name="Li Y."/>
            <person name="Qin Q.-L."/>
        </authorList>
    </citation>
    <scope>NUCLEOTIDE SEQUENCE [LARGE SCALE GENOMIC DNA]</scope>
    <source>
        <strain evidence="2 3">SM1504</strain>
    </source>
</reference>
<name>A0A2Z4GFX7_9BACT</name>
<dbReference type="KEGG" id="als:DJ013_17580"/>
<gene>
    <name evidence="2" type="ORF">DJ013_17580</name>
</gene>
<organism evidence="2 3">
    <name type="scientific">Arcticibacterium luteifluviistationis</name>
    <dbReference type="NCBI Taxonomy" id="1784714"/>
    <lineage>
        <taxon>Bacteria</taxon>
        <taxon>Pseudomonadati</taxon>
        <taxon>Bacteroidota</taxon>
        <taxon>Cytophagia</taxon>
        <taxon>Cytophagales</taxon>
        <taxon>Leadbetterellaceae</taxon>
        <taxon>Arcticibacterium</taxon>
    </lineage>
</organism>
<evidence type="ECO:0000313" key="3">
    <source>
        <dbReference type="Proteomes" id="UP000249873"/>
    </source>
</evidence>
<keyword evidence="1" id="KW-0812">Transmembrane</keyword>
<proteinExistence type="predicted"/>
<feature type="transmembrane region" description="Helical" evidence="1">
    <location>
        <begin position="12"/>
        <end position="36"/>
    </location>
</feature>
<evidence type="ECO:0000313" key="2">
    <source>
        <dbReference type="EMBL" id="AWV99884.1"/>
    </source>
</evidence>
<keyword evidence="1" id="KW-0472">Membrane</keyword>
<sequence length="210" mass="24495">MKFKAMFEILDFISRYSSILFGISFLVSFCYALAIISENPSENREFVTFFERSGYFRGSRISFATTFFLFFPMLLSSSLNHILVKKELKTRLSSSINPIILVNGKSELNEKLLVDLKNLKRDKASIKEHSNFELNLKIVENHDTISLKLSRYLRDSTLYGVYYGKTSEYSKMWNIRTIALNKYQPKPPPEPELHISPETQWLLKALRPEK</sequence>
<protein>
    <submittedName>
        <fullName evidence="2">Uncharacterized protein</fullName>
    </submittedName>
</protein>
<dbReference type="AlphaFoldDB" id="A0A2Z4GFX7"/>
<evidence type="ECO:0000256" key="1">
    <source>
        <dbReference type="SAM" id="Phobius"/>
    </source>
</evidence>
<dbReference type="EMBL" id="CP029480">
    <property type="protein sequence ID" value="AWV99884.1"/>
    <property type="molecule type" value="Genomic_DNA"/>
</dbReference>